<dbReference type="InterPro" id="IPR023296">
    <property type="entry name" value="Glyco_hydro_beta-prop_sf"/>
</dbReference>
<dbReference type="GO" id="GO:0004553">
    <property type="term" value="F:hydrolase activity, hydrolyzing O-glycosyl compounds"/>
    <property type="evidence" value="ECO:0007669"/>
    <property type="project" value="InterPro"/>
</dbReference>
<evidence type="ECO:0000256" key="3">
    <source>
        <dbReference type="ARBA" id="ARBA00022801"/>
    </source>
</evidence>
<feature type="region of interest" description="Disordered" evidence="8">
    <location>
        <begin position="184"/>
        <end position="227"/>
    </location>
</feature>
<dbReference type="SUPFAM" id="SSF49384">
    <property type="entry name" value="Carbohydrate-binding domain"/>
    <property type="match status" value="1"/>
</dbReference>
<evidence type="ECO:0000256" key="4">
    <source>
        <dbReference type="ARBA" id="ARBA00023295"/>
    </source>
</evidence>
<comment type="similarity">
    <text evidence="2 7">Belongs to the glycosyl hydrolase 43 family.</text>
</comment>
<keyword evidence="9" id="KW-0812">Transmembrane</keyword>
<feature type="region of interest" description="Disordered" evidence="8">
    <location>
        <begin position="1"/>
        <end position="46"/>
    </location>
</feature>
<dbReference type="GO" id="GO:0005975">
    <property type="term" value="P:carbohydrate metabolic process"/>
    <property type="evidence" value="ECO:0007669"/>
    <property type="project" value="InterPro"/>
</dbReference>
<evidence type="ECO:0000256" key="1">
    <source>
        <dbReference type="ARBA" id="ARBA00004834"/>
    </source>
</evidence>
<dbReference type="Gene3D" id="2.60.40.290">
    <property type="match status" value="1"/>
</dbReference>
<evidence type="ECO:0000256" key="6">
    <source>
        <dbReference type="PIRSR" id="PIRSR606710-2"/>
    </source>
</evidence>
<accession>A0A8J3QRQ4</accession>
<evidence type="ECO:0000313" key="12">
    <source>
        <dbReference type="Proteomes" id="UP000642748"/>
    </source>
</evidence>
<dbReference type="InterPro" id="IPR008965">
    <property type="entry name" value="CBM2/CBM3_carb-bd_dom_sf"/>
</dbReference>
<dbReference type="EMBL" id="BONZ01000034">
    <property type="protein sequence ID" value="GIH15424.1"/>
    <property type="molecule type" value="Genomic_DNA"/>
</dbReference>
<feature type="transmembrane region" description="Helical" evidence="9">
    <location>
        <begin position="54"/>
        <end position="73"/>
    </location>
</feature>
<evidence type="ECO:0000313" key="11">
    <source>
        <dbReference type="EMBL" id="GIH15424.1"/>
    </source>
</evidence>
<dbReference type="Proteomes" id="UP000642748">
    <property type="component" value="Unassembled WGS sequence"/>
</dbReference>
<dbReference type="PANTHER" id="PTHR43301">
    <property type="entry name" value="ARABINAN ENDO-1,5-ALPHA-L-ARABINOSIDASE"/>
    <property type="match status" value="1"/>
</dbReference>
<dbReference type="PANTHER" id="PTHR43301:SF3">
    <property type="entry name" value="ARABINAN ENDO-1,5-ALPHA-L-ARABINOSIDASE A-RELATED"/>
    <property type="match status" value="1"/>
</dbReference>
<dbReference type="GO" id="GO:0030247">
    <property type="term" value="F:polysaccharide binding"/>
    <property type="evidence" value="ECO:0007669"/>
    <property type="project" value="UniProtKB-UniRule"/>
</dbReference>
<keyword evidence="12" id="KW-1185">Reference proteome</keyword>
<comment type="pathway">
    <text evidence="1">Glycan metabolism; L-arabinan degradation.</text>
</comment>
<dbReference type="Pfam" id="PF00553">
    <property type="entry name" value="CBM_2"/>
    <property type="match status" value="1"/>
</dbReference>
<dbReference type="Pfam" id="PF04616">
    <property type="entry name" value="Glyco_hydro_43"/>
    <property type="match status" value="1"/>
</dbReference>
<dbReference type="CDD" id="cd08998">
    <property type="entry name" value="GH43_Arb43a-like"/>
    <property type="match status" value="1"/>
</dbReference>
<evidence type="ECO:0000256" key="7">
    <source>
        <dbReference type="RuleBase" id="RU361187"/>
    </source>
</evidence>
<feature type="compositionally biased region" description="Low complexity" evidence="8">
    <location>
        <begin position="185"/>
        <end position="212"/>
    </location>
</feature>
<dbReference type="InterPro" id="IPR012291">
    <property type="entry name" value="CBM2_carb-bd_dom_sf"/>
</dbReference>
<dbReference type="Gene3D" id="2.115.10.20">
    <property type="entry name" value="Glycosyl hydrolase domain, family 43"/>
    <property type="match status" value="1"/>
</dbReference>
<evidence type="ECO:0000256" key="5">
    <source>
        <dbReference type="PIRSR" id="PIRSR606710-1"/>
    </source>
</evidence>
<feature type="domain" description="CBM2" evidence="10">
    <location>
        <begin position="73"/>
        <end position="183"/>
    </location>
</feature>
<dbReference type="InterPro" id="IPR050727">
    <property type="entry name" value="GH43_arabinanases"/>
</dbReference>
<evidence type="ECO:0000256" key="9">
    <source>
        <dbReference type="SAM" id="Phobius"/>
    </source>
</evidence>
<evidence type="ECO:0000259" key="10">
    <source>
        <dbReference type="PROSITE" id="PS51173"/>
    </source>
</evidence>
<feature type="compositionally biased region" description="Low complexity" evidence="8">
    <location>
        <begin position="24"/>
        <end position="35"/>
    </location>
</feature>
<feature type="site" description="Important for catalytic activity, responsible for pKa modulation of the active site Glu and correct orientation of both the proton donor and substrate" evidence="6">
    <location>
        <position position="356"/>
    </location>
</feature>
<gene>
    <name evidence="11" type="ORF">Raf01_35960</name>
</gene>
<sequence>MTGRRQRPWATGRAEEATARPSYPRTSAAARVRPAPADPGKETRMASTRKRRMFLALATVVAAGSGTVTAVAAQAASAGCRVDYAVTNQWQGGFGASVTVTNLGDAVNGWTLTWSYTAGQAVTQAWNATVTQSGAAVTARDAGYNGSLATGATASFGFNASWNNASNPTPASFALNGVTCTGAVSATPTPTRTSPTPTPTRTSPTPTPTSTTPVPPQATPTTPPAAYPNPGVVTGDTGVHDPSVVKTPSGGYILVHTGANISIKTSTDRTAWHNAGSAFPSGASWTLSYTGGSNQLWAPDISYHNGKYYMYYAASSFGSQNSAIFLATSSTGASGSWTNQGLIISTSSSNNYNAIDPNLVVDDQGRWWLDFGSFWTGIKMIPLDPATGKRSGTSVTSLAQRTGGTTAIEAPYIFKHGSYYYLWVSFDLCCQGASSTYRIMVGRSTSVTGPYADRNGTAMTAGGGTQILAGHGSIHGPGHEAVFADTDANVLVYHYYANSGASYLGINLLGYDSSGWPFVY</sequence>
<feature type="active site" description="Proton donor" evidence="5">
    <location>
        <position position="409"/>
    </location>
</feature>
<feature type="compositionally biased region" description="Pro residues" evidence="8">
    <location>
        <begin position="213"/>
        <end position="227"/>
    </location>
</feature>
<dbReference type="SMART" id="SM00637">
    <property type="entry name" value="CBD_II"/>
    <property type="match status" value="1"/>
</dbReference>
<dbReference type="InterPro" id="IPR001919">
    <property type="entry name" value="CBD2"/>
</dbReference>
<dbReference type="AlphaFoldDB" id="A0A8J3QRQ4"/>
<name>A0A8J3QRQ4_9ACTN</name>
<evidence type="ECO:0000256" key="2">
    <source>
        <dbReference type="ARBA" id="ARBA00009865"/>
    </source>
</evidence>
<dbReference type="PROSITE" id="PS51173">
    <property type="entry name" value="CBM2"/>
    <property type="match status" value="1"/>
</dbReference>
<feature type="active site" description="Proton acceptor" evidence="5">
    <location>
        <position position="241"/>
    </location>
</feature>
<comment type="caution">
    <text evidence="11">The sequence shown here is derived from an EMBL/GenBank/DDBJ whole genome shotgun (WGS) entry which is preliminary data.</text>
</comment>
<keyword evidence="4 7" id="KW-0326">Glycosidase</keyword>
<protein>
    <recommendedName>
        <fullName evidence="10">CBM2 domain-containing protein</fullName>
    </recommendedName>
</protein>
<keyword evidence="9" id="KW-1133">Transmembrane helix</keyword>
<proteinExistence type="inferred from homology"/>
<evidence type="ECO:0000256" key="8">
    <source>
        <dbReference type="SAM" id="MobiDB-lite"/>
    </source>
</evidence>
<dbReference type="SUPFAM" id="SSF75005">
    <property type="entry name" value="Arabinanase/levansucrase/invertase"/>
    <property type="match status" value="1"/>
</dbReference>
<reference evidence="11" key="1">
    <citation type="submission" date="2021-01" db="EMBL/GenBank/DDBJ databases">
        <title>Whole genome shotgun sequence of Rugosimonospora africana NBRC 104875.</title>
        <authorList>
            <person name="Komaki H."/>
            <person name="Tamura T."/>
        </authorList>
    </citation>
    <scope>NUCLEOTIDE SEQUENCE</scope>
    <source>
        <strain evidence="11">NBRC 104875</strain>
    </source>
</reference>
<keyword evidence="9" id="KW-0472">Membrane</keyword>
<keyword evidence="3 7" id="KW-0378">Hydrolase</keyword>
<organism evidence="11 12">
    <name type="scientific">Rugosimonospora africana</name>
    <dbReference type="NCBI Taxonomy" id="556532"/>
    <lineage>
        <taxon>Bacteria</taxon>
        <taxon>Bacillati</taxon>
        <taxon>Actinomycetota</taxon>
        <taxon>Actinomycetes</taxon>
        <taxon>Micromonosporales</taxon>
        <taxon>Micromonosporaceae</taxon>
        <taxon>Rugosimonospora</taxon>
    </lineage>
</organism>
<dbReference type="InterPro" id="IPR006710">
    <property type="entry name" value="Glyco_hydro_43"/>
</dbReference>